<evidence type="ECO:0000256" key="2">
    <source>
        <dbReference type="ARBA" id="ARBA00022679"/>
    </source>
</evidence>
<reference evidence="4 5" key="1">
    <citation type="journal article" date="2012" name="J. Bacteriol.">
        <title>Draft Genome Sequence of the Purple Photosynthetic Bacterium Phaeospirillum molischianum DSM120, a Particularly Versatile Bacterium.</title>
        <authorList>
            <person name="Duquesne K."/>
            <person name="Prima V."/>
            <person name="Ji B."/>
            <person name="Rouy Z."/>
            <person name="Medigue C."/>
            <person name="Talla E."/>
            <person name="Sturgis J.N."/>
        </authorList>
    </citation>
    <scope>NUCLEOTIDE SEQUENCE [LARGE SCALE GENOMIC DNA]</scope>
    <source>
        <strain evidence="5">DSM120</strain>
    </source>
</reference>
<dbReference type="GO" id="GO:0008146">
    <property type="term" value="F:sulfotransferase activity"/>
    <property type="evidence" value="ECO:0007669"/>
    <property type="project" value="InterPro"/>
</dbReference>
<dbReference type="Proteomes" id="UP000004169">
    <property type="component" value="Unassembled WGS sequence"/>
</dbReference>
<keyword evidence="2 4" id="KW-0808">Transferase</keyword>
<evidence type="ECO:0000313" key="4">
    <source>
        <dbReference type="EMBL" id="CCG40573.1"/>
    </source>
</evidence>
<dbReference type="OrthoDB" id="9804504at2"/>
<dbReference type="RefSeq" id="WP_002726949.1">
    <property type="nucleotide sequence ID" value="NZ_CAHP01000014.1"/>
</dbReference>
<dbReference type="Pfam" id="PF00685">
    <property type="entry name" value="Sulfotransfer_1"/>
    <property type="match status" value="1"/>
</dbReference>
<comment type="similarity">
    <text evidence="1">Belongs to the sulfotransferase 1 family.</text>
</comment>
<gene>
    <name evidence="4" type="ORF">PHAMO_210084</name>
</gene>
<organism evidence="4 5">
    <name type="scientific">Magnetospirillum molischianum DSM 120</name>
    <dbReference type="NCBI Taxonomy" id="1150626"/>
    <lineage>
        <taxon>Bacteria</taxon>
        <taxon>Pseudomonadati</taxon>
        <taxon>Pseudomonadota</taxon>
        <taxon>Alphaproteobacteria</taxon>
        <taxon>Rhodospirillales</taxon>
        <taxon>Rhodospirillaceae</taxon>
        <taxon>Magnetospirillum</taxon>
    </lineage>
</organism>
<dbReference type="EMBL" id="CAHP01000014">
    <property type="protein sequence ID" value="CCG40573.1"/>
    <property type="molecule type" value="Genomic_DNA"/>
</dbReference>
<dbReference type="Gene3D" id="3.40.50.300">
    <property type="entry name" value="P-loop containing nucleotide triphosphate hydrolases"/>
    <property type="match status" value="1"/>
</dbReference>
<dbReference type="PANTHER" id="PTHR11783">
    <property type="entry name" value="SULFOTRANSFERASE SULT"/>
    <property type="match status" value="1"/>
</dbReference>
<name>H8FQD5_MAGML</name>
<keyword evidence="5" id="KW-1185">Reference proteome</keyword>
<accession>H8FQD5</accession>
<comment type="caution">
    <text evidence="4">The sequence shown here is derived from an EMBL/GenBank/DDBJ whole genome shotgun (WGS) entry which is preliminary data.</text>
</comment>
<dbReference type="STRING" id="1150626.PHAMO_210084"/>
<sequence>MSGIYWLASYPKSGNTWLRLLLRSYAAGGAAVDINGTAPDGWSINGRTQFDESIGLAASDLTDAEILAWWPSVLQKWAQARTEPAYLKTHTMCRPFDFTLGVVYLVRDPRDVALSLARHTDRSIDAAITIMGTQDKIMDRSRYRLQPGLLQSWGSWSQNVESYLAPAPFPVHIVSYEAMRADSAAALSGLLPVLGFQVDHAAVKAAVAATALETLRGQEAAKGFVEAVGPHRFFGEGRVEGWRDRLTPAQRARIEADHGRVMARLGYLDADY</sequence>
<protein>
    <submittedName>
        <fullName evidence="4">Sulfotransferase</fullName>
    </submittedName>
</protein>
<feature type="domain" description="Sulfotransferase" evidence="3">
    <location>
        <begin position="6"/>
        <end position="265"/>
    </location>
</feature>
<dbReference type="InterPro" id="IPR027417">
    <property type="entry name" value="P-loop_NTPase"/>
</dbReference>
<dbReference type="InterPro" id="IPR000863">
    <property type="entry name" value="Sulfotransferase_dom"/>
</dbReference>
<proteinExistence type="inferred from homology"/>
<dbReference type="AlphaFoldDB" id="H8FQD5"/>
<dbReference type="SUPFAM" id="SSF52540">
    <property type="entry name" value="P-loop containing nucleoside triphosphate hydrolases"/>
    <property type="match status" value="1"/>
</dbReference>
<evidence type="ECO:0000259" key="3">
    <source>
        <dbReference type="Pfam" id="PF00685"/>
    </source>
</evidence>
<dbReference type="eggNOG" id="ENOG502ZB7Q">
    <property type="taxonomic scope" value="Bacteria"/>
</dbReference>
<evidence type="ECO:0000256" key="1">
    <source>
        <dbReference type="ARBA" id="ARBA00005771"/>
    </source>
</evidence>
<evidence type="ECO:0000313" key="5">
    <source>
        <dbReference type="Proteomes" id="UP000004169"/>
    </source>
</evidence>